<name>A0ABX3WP64_9NEIS</name>
<evidence type="ECO:0000313" key="1">
    <source>
        <dbReference type="EMBL" id="OSI36113.1"/>
    </source>
</evidence>
<evidence type="ECO:0008006" key="3">
    <source>
        <dbReference type="Google" id="ProtNLM"/>
    </source>
</evidence>
<dbReference type="Proteomes" id="UP000193346">
    <property type="component" value="Unassembled WGS sequence"/>
</dbReference>
<gene>
    <name evidence="1" type="ORF">BV913_02850</name>
</gene>
<dbReference type="EMBL" id="MTAC01000005">
    <property type="protein sequence ID" value="OSI36113.1"/>
    <property type="molecule type" value="Genomic_DNA"/>
</dbReference>
<organism evidence="1 2">
    <name type="scientific">Neisseria dumasiana</name>
    <dbReference type="NCBI Taxonomy" id="1931275"/>
    <lineage>
        <taxon>Bacteria</taxon>
        <taxon>Pseudomonadati</taxon>
        <taxon>Pseudomonadota</taxon>
        <taxon>Betaproteobacteria</taxon>
        <taxon>Neisseriales</taxon>
        <taxon>Neisseriaceae</taxon>
        <taxon>Neisseria</taxon>
    </lineage>
</organism>
<comment type="caution">
    <text evidence="1">The sequence shown here is derived from an EMBL/GenBank/DDBJ whole genome shotgun (WGS) entry which is preliminary data.</text>
</comment>
<reference evidence="1 2" key="1">
    <citation type="submission" date="2017-01" db="EMBL/GenBank/DDBJ databases">
        <authorList>
            <person name="Wolfgang W.J."/>
            <person name="Cole J."/>
            <person name="Wroblewski D."/>
            <person name="Mcginnis J."/>
            <person name="Musser K.A."/>
        </authorList>
    </citation>
    <scope>NUCLEOTIDE SEQUENCE [LARGE SCALE GENOMIC DNA]</scope>
    <source>
        <strain evidence="1 2">93087</strain>
    </source>
</reference>
<keyword evidence="2" id="KW-1185">Reference proteome</keyword>
<protein>
    <recommendedName>
        <fullName evidence="3">Transposase</fullName>
    </recommendedName>
</protein>
<accession>A0ABX3WP64</accession>
<evidence type="ECO:0000313" key="2">
    <source>
        <dbReference type="Proteomes" id="UP000193346"/>
    </source>
</evidence>
<proteinExistence type="predicted"/>
<sequence>MSYRRRNVDWQAYGQHRRRQRIYQNLYSPHTKHGRLQAAIRQIKQIYGDDAIMTGEQYEQKNSDGLMAD</sequence>